<gene>
    <name evidence="1" type="ORF">CLV52_0900</name>
</gene>
<reference evidence="1 2" key="1">
    <citation type="submission" date="2019-03" db="EMBL/GenBank/DDBJ databases">
        <title>Genomic Encyclopedia of Archaeal and Bacterial Type Strains, Phase II (KMG-II): from individual species to whole genera.</title>
        <authorList>
            <person name="Goeker M."/>
        </authorList>
    </citation>
    <scope>NUCLEOTIDE SEQUENCE [LARGE SCALE GENOMIC DNA]</scope>
    <source>
        <strain evidence="1 2">DSM 24782</strain>
    </source>
</reference>
<dbReference type="Proteomes" id="UP000295344">
    <property type="component" value="Unassembled WGS sequence"/>
</dbReference>
<dbReference type="InterPro" id="IPR023296">
    <property type="entry name" value="Glyco_hydro_beta-prop_sf"/>
</dbReference>
<dbReference type="PANTHER" id="PTHR43301">
    <property type="entry name" value="ARABINAN ENDO-1,5-ALPHA-L-ARABINOSIDASE"/>
    <property type="match status" value="1"/>
</dbReference>
<organism evidence="1 2">
    <name type="scientific">Amnibacterium kyonggiense</name>
    <dbReference type="NCBI Taxonomy" id="595671"/>
    <lineage>
        <taxon>Bacteria</taxon>
        <taxon>Bacillati</taxon>
        <taxon>Actinomycetota</taxon>
        <taxon>Actinomycetes</taxon>
        <taxon>Micrococcales</taxon>
        <taxon>Microbacteriaceae</taxon>
        <taxon>Amnibacterium</taxon>
    </lineage>
</organism>
<proteinExistence type="predicted"/>
<dbReference type="SUPFAM" id="SSF75005">
    <property type="entry name" value="Arabinanase/levansucrase/invertase"/>
    <property type="match status" value="1"/>
</dbReference>
<evidence type="ECO:0000313" key="2">
    <source>
        <dbReference type="Proteomes" id="UP000295344"/>
    </source>
</evidence>
<sequence>MTTTPDVVGYLLAYFHSELEEDGEQIRFAVSIGNRPDAWTMLNGDRPVLRSSVGMGGARDPFLVRDERAGRFFVLATDLRTWPDHETAWTRSLRHGSRGILVWESTDLTEWSDARLVEVAPASVGNVWAPKAFWSESRQRWLMFWASALFEDDEDRTPGGYQRILVAETEDFRSFSEPQVHLDFGHDVIDLAFVQDGDAWYRFSANAHSPGGSPDLGNHIFEERGTALEDPVFEPFRIDIGKPELRRGEGPAVARAIAGDGAFLLIDEFLLRGYQLFETQDLAGGEWQHIPDAHLPPGARHGSLLAITAAERDRLLHAYP</sequence>
<name>A0A4R7FRD0_9MICO</name>
<dbReference type="PANTHER" id="PTHR43301:SF3">
    <property type="entry name" value="ARABINAN ENDO-1,5-ALPHA-L-ARABINOSIDASE A-RELATED"/>
    <property type="match status" value="1"/>
</dbReference>
<keyword evidence="2" id="KW-1185">Reference proteome</keyword>
<evidence type="ECO:0008006" key="3">
    <source>
        <dbReference type="Google" id="ProtNLM"/>
    </source>
</evidence>
<dbReference type="OrthoDB" id="9758923at2"/>
<dbReference type="Gene3D" id="2.115.10.20">
    <property type="entry name" value="Glycosyl hydrolase domain, family 43"/>
    <property type="match status" value="1"/>
</dbReference>
<accession>A0A4R7FRD0</accession>
<dbReference type="InterPro" id="IPR050727">
    <property type="entry name" value="GH43_arabinanases"/>
</dbReference>
<evidence type="ECO:0000313" key="1">
    <source>
        <dbReference type="EMBL" id="TDS80343.1"/>
    </source>
</evidence>
<dbReference type="AlphaFoldDB" id="A0A4R7FRD0"/>
<protein>
    <recommendedName>
        <fullName evidence="3">Glycosyl hydrolase family 43</fullName>
    </recommendedName>
</protein>
<dbReference type="CDD" id="cd08983">
    <property type="entry name" value="GH43_Bt3655-like"/>
    <property type="match status" value="1"/>
</dbReference>
<comment type="caution">
    <text evidence="1">The sequence shown here is derived from an EMBL/GenBank/DDBJ whole genome shotgun (WGS) entry which is preliminary data.</text>
</comment>
<dbReference type="RefSeq" id="WP_133765070.1">
    <property type="nucleotide sequence ID" value="NZ_BAAARP010000001.1"/>
</dbReference>
<dbReference type="EMBL" id="SOAM01000001">
    <property type="protein sequence ID" value="TDS80343.1"/>
    <property type="molecule type" value="Genomic_DNA"/>
</dbReference>